<dbReference type="InterPro" id="IPR015424">
    <property type="entry name" value="PyrdxlP-dep_Trfase"/>
</dbReference>
<dbReference type="InterPro" id="IPR015422">
    <property type="entry name" value="PyrdxlP-dep_Trfase_small"/>
</dbReference>
<organism evidence="6 7">
    <name type="scientific">Arthrobacter hankyongi</name>
    <dbReference type="NCBI Taxonomy" id="2904801"/>
    <lineage>
        <taxon>Bacteria</taxon>
        <taxon>Bacillati</taxon>
        <taxon>Actinomycetota</taxon>
        <taxon>Actinomycetes</taxon>
        <taxon>Micrococcales</taxon>
        <taxon>Micrococcaceae</taxon>
        <taxon>Arthrobacter</taxon>
    </lineage>
</organism>
<dbReference type="PROSITE" id="PS00868">
    <property type="entry name" value="CYS_MET_METAB_PP"/>
    <property type="match status" value="1"/>
</dbReference>
<dbReference type="InterPro" id="IPR015421">
    <property type="entry name" value="PyrdxlP-dep_Trfase_major"/>
</dbReference>
<evidence type="ECO:0000256" key="5">
    <source>
        <dbReference type="RuleBase" id="RU362118"/>
    </source>
</evidence>
<accession>A0ABS9LD15</accession>
<dbReference type="Pfam" id="PF01053">
    <property type="entry name" value="Cys_Met_Meta_PP"/>
    <property type="match status" value="1"/>
</dbReference>
<dbReference type="RefSeq" id="WP_237826596.1">
    <property type="nucleotide sequence ID" value="NZ_JAKLTQ010000027.1"/>
</dbReference>
<gene>
    <name evidence="6" type="ORF">LVY72_21920</name>
</gene>
<dbReference type="Proteomes" id="UP001165368">
    <property type="component" value="Unassembled WGS sequence"/>
</dbReference>
<evidence type="ECO:0000256" key="2">
    <source>
        <dbReference type="ARBA" id="ARBA00009077"/>
    </source>
</evidence>
<dbReference type="EMBL" id="JAKLTQ010000027">
    <property type="protein sequence ID" value="MCG2624551.1"/>
    <property type="molecule type" value="Genomic_DNA"/>
</dbReference>
<dbReference type="PANTHER" id="PTHR43797:SF2">
    <property type="entry name" value="HOMOCYSTEINE_CYSTEINE SYNTHASE"/>
    <property type="match status" value="1"/>
</dbReference>
<dbReference type="Gene3D" id="3.40.640.10">
    <property type="entry name" value="Type I PLP-dependent aspartate aminotransferase-like (Major domain)"/>
    <property type="match status" value="1"/>
</dbReference>
<evidence type="ECO:0000256" key="4">
    <source>
        <dbReference type="ARBA" id="ARBA00022898"/>
    </source>
</evidence>
<name>A0ABS9LD15_9MICC</name>
<evidence type="ECO:0000256" key="1">
    <source>
        <dbReference type="ARBA" id="ARBA00001933"/>
    </source>
</evidence>
<keyword evidence="7" id="KW-1185">Reference proteome</keyword>
<comment type="similarity">
    <text evidence="2 5">Belongs to the trans-sulfuration enzymes family.</text>
</comment>
<dbReference type="SUPFAM" id="SSF53383">
    <property type="entry name" value="PLP-dependent transferases"/>
    <property type="match status" value="1"/>
</dbReference>
<proteinExistence type="inferred from homology"/>
<evidence type="ECO:0000256" key="3">
    <source>
        <dbReference type="ARBA" id="ARBA00022679"/>
    </source>
</evidence>
<dbReference type="InterPro" id="IPR054542">
    <property type="entry name" value="Cys_met_metab_PP"/>
</dbReference>
<dbReference type="NCBIfam" id="TIGR01326">
    <property type="entry name" value="OAH_OAS_sulfhy"/>
    <property type="match status" value="1"/>
</dbReference>
<sequence>MSERKFGFRTRALHAGGTPDAEHGARAVPIYQSTSFVFKDTDDAANLFALQKYGNIYSRIGNPTVAAFEERIASLEGGIGAVATSSGMAAEFVTFAALTAAGDHIVASSKLYGGTITQLDVTLRRFGVETTFIDSTDPAEFAAAIRENTKAVYTEVVANPSGDIADLKGLARVAHGAGIPLIVDSTLTPPYLLRPIEHGADIVIHSATKFLGGHGTTLGGVVVESGRFNWGNGKFPQMTEPVPSYGNVSWWGNFGEYGFLTKLRSEQLRDIGPSLPAQSAFQLLIGVETLPQRMDNHLANAQKVAEWLAADERVVYVNYAGLPGHPHHERAKELLPLGVGSVFSFGVKGGRAAGQTFIEALQLASHLANIGDARTLILHPGSTTHQQLSADQLEAAGVPEDLIRISVGLEDVEDIIWDLDQALAASQQAGAEHGPDRTHEDHVFNPGEFASPTYDGEACVLPSARAAATEPGTRVVEAVEEAVEAEEGAAK</sequence>
<evidence type="ECO:0000313" key="6">
    <source>
        <dbReference type="EMBL" id="MCG2624551.1"/>
    </source>
</evidence>
<dbReference type="Gene3D" id="3.90.1150.10">
    <property type="entry name" value="Aspartate Aminotransferase, domain 1"/>
    <property type="match status" value="1"/>
</dbReference>
<comment type="caution">
    <text evidence="6">The sequence shown here is derived from an EMBL/GenBank/DDBJ whole genome shotgun (WGS) entry which is preliminary data.</text>
</comment>
<dbReference type="InterPro" id="IPR006235">
    <property type="entry name" value="OAc-hSer/O-AcSer_sulfhydrylase"/>
</dbReference>
<dbReference type="InterPro" id="IPR000277">
    <property type="entry name" value="Cys/Met-Metab_PyrdxlP-dep_enz"/>
</dbReference>
<dbReference type="PIRSF" id="PIRSF001434">
    <property type="entry name" value="CGS"/>
    <property type="match status" value="1"/>
</dbReference>
<keyword evidence="4 5" id="KW-0663">Pyridoxal phosphate</keyword>
<protein>
    <submittedName>
        <fullName evidence="6">O-acetylhomoserine aminocarboxypropyltransferase/cysteine synthase</fullName>
    </submittedName>
</protein>
<evidence type="ECO:0000313" key="7">
    <source>
        <dbReference type="Proteomes" id="UP001165368"/>
    </source>
</evidence>
<reference evidence="6" key="1">
    <citation type="submission" date="2022-01" db="EMBL/GenBank/DDBJ databases">
        <authorList>
            <person name="Jo J.-H."/>
            <person name="Im W.-T."/>
        </authorList>
    </citation>
    <scope>NUCLEOTIDE SEQUENCE</scope>
    <source>
        <strain evidence="6">I2-34</strain>
    </source>
</reference>
<comment type="cofactor">
    <cofactor evidence="1 5">
        <name>pyridoxal 5'-phosphate</name>
        <dbReference type="ChEBI" id="CHEBI:597326"/>
    </cofactor>
</comment>
<dbReference type="CDD" id="cd00614">
    <property type="entry name" value="CGS_like"/>
    <property type="match status" value="1"/>
</dbReference>
<dbReference type="PANTHER" id="PTHR43797">
    <property type="entry name" value="HOMOCYSTEINE/CYSTEINE SYNTHASE"/>
    <property type="match status" value="1"/>
</dbReference>
<keyword evidence="3" id="KW-0808">Transferase</keyword>